<sequence>MSKRNREDSVSRLNKILPVPITLEDRTPSAQHFDSTSHITDVLVGDYHIIEGEIGKPYIVWSIRIIINDLNYSSILIYKRYSEIESFRNKLIANYKGVEIPRLPPKDNLNFQRYLWSSNWLESRRKGLQWFMTNVLLNPKLQHNEIVTEFVLS</sequence>
<protein>
    <submittedName>
        <fullName evidence="1">PX domain-containing protein Ypt35p</fullName>
    </submittedName>
</protein>
<comment type="caution">
    <text evidence="1">The sequence shown here is derived from an EMBL/GenBank/DDBJ whole genome shotgun (WGS) entry which is preliminary data.</text>
</comment>
<proteinExistence type="predicted"/>
<dbReference type="Proteomes" id="UP001152531">
    <property type="component" value="Unassembled WGS sequence"/>
</dbReference>
<evidence type="ECO:0000313" key="1">
    <source>
        <dbReference type="EMBL" id="CAH6721271.1"/>
    </source>
</evidence>
<evidence type="ECO:0000313" key="2">
    <source>
        <dbReference type="Proteomes" id="UP001152531"/>
    </source>
</evidence>
<name>A0ACA9Y8U2_9ASCO</name>
<keyword evidence="2" id="KW-1185">Reference proteome</keyword>
<dbReference type="EMBL" id="CALSDN010000005">
    <property type="protein sequence ID" value="CAH6721271.1"/>
    <property type="molecule type" value="Genomic_DNA"/>
</dbReference>
<organism evidence="1 2">
    <name type="scientific">[Candida] jaroonii</name>
    <dbReference type="NCBI Taxonomy" id="467808"/>
    <lineage>
        <taxon>Eukaryota</taxon>
        <taxon>Fungi</taxon>
        <taxon>Dikarya</taxon>
        <taxon>Ascomycota</taxon>
        <taxon>Saccharomycotina</taxon>
        <taxon>Pichiomycetes</taxon>
        <taxon>Debaryomycetaceae</taxon>
        <taxon>Yamadazyma</taxon>
    </lineage>
</organism>
<accession>A0ACA9Y8U2</accession>
<reference evidence="1" key="1">
    <citation type="submission" date="2022-06" db="EMBL/GenBank/DDBJ databases">
        <authorList>
            <person name="Legras J.-L."/>
            <person name="Devillers H."/>
            <person name="Grondin C."/>
        </authorList>
    </citation>
    <scope>NUCLEOTIDE SEQUENCE</scope>
    <source>
        <strain evidence="1">CLIB 1444</strain>
    </source>
</reference>
<gene>
    <name evidence="1" type="ORF">CLIB1444_05S07382</name>
</gene>